<dbReference type="GO" id="GO:0005737">
    <property type="term" value="C:cytoplasm"/>
    <property type="evidence" value="ECO:0007669"/>
    <property type="project" value="TreeGrafter"/>
</dbReference>
<dbReference type="GO" id="GO:0008115">
    <property type="term" value="F:sarcosine oxidase activity"/>
    <property type="evidence" value="ECO:0007669"/>
    <property type="project" value="UniProtKB-EC"/>
</dbReference>
<dbReference type="AlphaFoldDB" id="A0A1H8PPA9"/>
<reference evidence="5 7" key="3">
    <citation type="submission" date="2016-10" db="EMBL/GenBank/DDBJ databases">
        <authorList>
            <person name="Varghese N."/>
            <person name="Submissions S."/>
        </authorList>
    </citation>
    <scope>NUCLEOTIDE SEQUENCE [LARGE SCALE GENOMIC DNA]</scope>
    <source>
        <strain evidence="5 7">CGMCC 1.7071</strain>
    </source>
</reference>
<keyword evidence="2 4" id="KW-0560">Oxidoreductase</keyword>
<evidence type="ECO:0000313" key="4">
    <source>
        <dbReference type="EMBL" id="SEH98520.1"/>
    </source>
</evidence>
<accession>A0A1H8PPA9</accession>
<organism evidence="4 6">
    <name type="scientific">Rhizobium tibeticum</name>
    <dbReference type="NCBI Taxonomy" id="501024"/>
    <lineage>
        <taxon>Bacteria</taxon>
        <taxon>Pseudomonadati</taxon>
        <taxon>Pseudomonadota</taxon>
        <taxon>Alphaproteobacteria</taxon>
        <taxon>Hyphomicrobiales</taxon>
        <taxon>Rhizobiaceae</taxon>
        <taxon>Rhizobium/Agrobacterium group</taxon>
        <taxon>Rhizobium</taxon>
    </lineage>
</organism>
<evidence type="ECO:0000313" key="5">
    <source>
        <dbReference type="EMBL" id="SEO43869.1"/>
    </source>
</evidence>
<evidence type="ECO:0000256" key="2">
    <source>
        <dbReference type="ARBA" id="ARBA00023002"/>
    </source>
</evidence>
<keyword evidence="7" id="KW-1185">Reference proteome</keyword>
<dbReference type="Gene3D" id="3.50.50.60">
    <property type="entry name" value="FAD/NAD(P)-binding domain"/>
    <property type="match status" value="1"/>
</dbReference>
<dbReference type="GO" id="GO:0005886">
    <property type="term" value="C:plasma membrane"/>
    <property type="evidence" value="ECO:0007669"/>
    <property type="project" value="TreeGrafter"/>
</dbReference>
<evidence type="ECO:0000259" key="3">
    <source>
        <dbReference type="Pfam" id="PF01266"/>
    </source>
</evidence>
<dbReference type="PANTHER" id="PTHR13847">
    <property type="entry name" value="SARCOSINE DEHYDROGENASE-RELATED"/>
    <property type="match status" value="1"/>
</dbReference>
<reference evidence="6" key="2">
    <citation type="submission" date="2016-10" db="EMBL/GenBank/DDBJ databases">
        <authorList>
            <person name="Wibberg D."/>
        </authorList>
    </citation>
    <scope>NUCLEOTIDE SEQUENCE [LARGE SCALE GENOMIC DNA]</scope>
</reference>
<evidence type="ECO:0000313" key="7">
    <source>
        <dbReference type="Proteomes" id="UP000198939"/>
    </source>
</evidence>
<dbReference type="EC" id="1.5.3.1" evidence="4"/>
<dbReference type="Gene3D" id="3.30.9.10">
    <property type="entry name" value="D-Amino Acid Oxidase, subunit A, domain 2"/>
    <property type="match status" value="1"/>
</dbReference>
<dbReference type="STRING" id="501024.RTCCBAU85039_3498"/>
<dbReference type="Proteomes" id="UP000183063">
    <property type="component" value="Unassembled WGS sequence"/>
</dbReference>
<dbReference type="GO" id="GO:0008718">
    <property type="term" value="F:D-amino-acid dehydrogenase activity"/>
    <property type="evidence" value="ECO:0007669"/>
    <property type="project" value="TreeGrafter"/>
</dbReference>
<dbReference type="OrthoDB" id="9787190at2"/>
<gene>
    <name evidence="4" type="primary">soxB_2</name>
    <name evidence="4" type="ORF">RTCCBAU85039_3498</name>
    <name evidence="5" type="ORF">SAMN05216228_101759</name>
</gene>
<dbReference type="SUPFAM" id="SSF51905">
    <property type="entry name" value="FAD/NAD(P)-binding domain"/>
    <property type="match status" value="1"/>
</dbReference>
<evidence type="ECO:0000313" key="6">
    <source>
        <dbReference type="Proteomes" id="UP000183063"/>
    </source>
</evidence>
<dbReference type="InterPro" id="IPR006076">
    <property type="entry name" value="FAD-dep_OxRdtase"/>
</dbReference>
<dbReference type="InterPro" id="IPR036188">
    <property type="entry name" value="FAD/NAD-bd_sf"/>
</dbReference>
<dbReference type="Proteomes" id="UP000198939">
    <property type="component" value="Unassembled WGS sequence"/>
</dbReference>
<evidence type="ECO:0000256" key="1">
    <source>
        <dbReference type="ARBA" id="ARBA00009410"/>
    </source>
</evidence>
<comment type="similarity">
    <text evidence="1">Belongs to the DadA oxidoreductase family.</text>
</comment>
<proteinExistence type="inferred from homology"/>
<dbReference type="PANTHER" id="PTHR13847:SF280">
    <property type="entry name" value="D-AMINO ACID DEHYDROGENASE"/>
    <property type="match status" value="1"/>
</dbReference>
<protein>
    <submittedName>
        <fullName evidence="5">Glycine/D-amino acid oxidase</fullName>
    </submittedName>
    <submittedName>
        <fullName evidence="4">Sarcosine oxidase subunit beta</fullName>
        <ecNumber evidence="4">1.5.3.1</ecNumber>
    </submittedName>
</protein>
<reference evidence="4" key="1">
    <citation type="submission" date="2016-10" db="EMBL/GenBank/DDBJ databases">
        <authorList>
            <person name="de Groot N.N."/>
        </authorList>
    </citation>
    <scope>NUCLEOTIDE SEQUENCE [LARGE SCALE GENOMIC DNA]</scope>
    <source>
        <strain evidence="4">CCBAU85039</strain>
    </source>
</reference>
<dbReference type="EMBL" id="FNXB01000017">
    <property type="protein sequence ID" value="SEH98520.1"/>
    <property type="molecule type" value="Genomic_DNA"/>
</dbReference>
<dbReference type="RefSeq" id="WP_072377146.1">
    <property type="nucleotide sequence ID" value="NZ_FNXB01000017.1"/>
</dbReference>
<feature type="domain" description="FAD dependent oxidoreductase" evidence="3">
    <location>
        <begin position="19"/>
        <end position="412"/>
    </location>
</feature>
<dbReference type="GO" id="GO:0055130">
    <property type="term" value="P:D-alanine catabolic process"/>
    <property type="evidence" value="ECO:0007669"/>
    <property type="project" value="TreeGrafter"/>
</dbReference>
<sequence>MSPPVSSVSSSSRIPSRADVVVIGGGMAGVAAGYELARRGTSVAIIEKGLVSGEQSSRNWGWCRQQNRDPRELPLAQLAMRIWAGLNAELGEETGFRRTGLVYASGNPADIASWEKWGQIARVFDVDTRLLTSAETAALLPGNSRNWLGGVHSPTDGRAEPQLAVPALARAAQRVGAMIVQNCAVRALETEAGCIAGVVTEQGPIRCAAVLVAGGAWSGMLLRHQGVRFLQASVKSTCFYTEPAAAVTEGGISMQNVALRRRLDGGYTVGLSGQGELQITPWGLMQSRAFWPTFQARRKGLTFAIGRQFFEGPEALRRWKSDSVSPFERIRVLDPAPDRHLIERGLERLQNIYPQLTGLKVAQAWGGMVDSTPDAIPVIAPVKAQPGLFIASGFSGHGFGIGPAAGRLAADLIRGDTPCVDPTPYRYERMIDGTDLGKPGML</sequence>
<dbReference type="EMBL" id="FOCV01000017">
    <property type="protein sequence ID" value="SEO43869.1"/>
    <property type="molecule type" value="Genomic_DNA"/>
</dbReference>
<dbReference type="Pfam" id="PF01266">
    <property type="entry name" value="DAO"/>
    <property type="match status" value="1"/>
</dbReference>
<name>A0A1H8PPA9_9HYPH</name>